<dbReference type="OrthoDB" id="5521828at2"/>
<feature type="region of interest" description="Disordered" evidence="1">
    <location>
        <begin position="66"/>
        <end position="100"/>
    </location>
</feature>
<evidence type="ECO:0000313" key="3">
    <source>
        <dbReference type="Proteomes" id="UP000309215"/>
    </source>
</evidence>
<feature type="compositionally biased region" description="Gly residues" evidence="1">
    <location>
        <begin position="82"/>
        <end position="100"/>
    </location>
</feature>
<reference evidence="2 3" key="1">
    <citation type="submission" date="2019-04" db="EMBL/GenBank/DDBJ databases">
        <authorList>
            <person name="Li Y."/>
            <person name="Wang J."/>
        </authorList>
    </citation>
    <scope>NUCLEOTIDE SEQUENCE [LARGE SCALE GENOMIC DNA]</scope>
    <source>
        <strain evidence="2 3">DSM 14668</strain>
    </source>
</reference>
<dbReference type="EMBL" id="SSMQ01000012">
    <property type="protein sequence ID" value="TKD08933.1"/>
    <property type="molecule type" value="Genomic_DNA"/>
</dbReference>
<accession>A0A4U1JDM4</accession>
<organism evidence="2 3">
    <name type="scientific">Polyangium fumosum</name>
    <dbReference type="NCBI Taxonomy" id="889272"/>
    <lineage>
        <taxon>Bacteria</taxon>
        <taxon>Pseudomonadati</taxon>
        <taxon>Myxococcota</taxon>
        <taxon>Polyangia</taxon>
        <taxon>Polyangiales</taxon>
        <taxon>Polyangiaceae</taxon>
        <taxon>Polyangium</taxon>
    </lineage>
</organism>
<evidence type="ECO:0000313" key="2">
    <source>
        <dbReference type="EMBL" id="TKD08933.1"/>
    </source>
</evidence>
<feature type="compositionally biased region" description="Pro residues" evidence="1">
    <location>
        <begin position="69"/>
        <end position="78"/>
    </location>
</feature>
<name>A0A4U1JDM4_9BACT</name>
<protein>
    <submittedName>
        <fullName evidence="2">Uncharacterized protein</fullName>
    </submittedName>
</protein>
<comment type="caution">
    <text evidence="2">The sequence shown here is derived from an EMBL/GenBank/DDBJ whole genome shotgun (WGS) entry which is preliminary data.</text>
</comment>
<proteinExistence type="predicted"/>
<dbReference type="RefSeq" id="WP_136929530.1">
    <property type="nucleotide sequence ID" value="NZ_SSMQ01000012.1"/>
</dbReference>
<evidence type="ECO:0000256" key="1">
    <source>
        <dbReference type="SAM" id="MobiDB-lite"/>
    </source>
</evidence>
<sequence length="100" mass="10331">MTAQPGNLAALVDGVALPEEEARDLWKRFSEWMGEHRGDMAGFAKASGFAQITPEYRGGRAVLVAYTKEPPPAPPPKKPAGKGSGAGRGGGGRKGGGGKR</sequence>
<dbReference type="AlphaFoldDB" id="A0A4U1JDM4"/>
<keyword evidence="3" id="KW-1185">Reference proteome</keyword>
<dbReference type="Proteomes" id="UP000309215">
    <property type="component" value="Unassembled WGS sequence"/>
</dbReference>
<gene>
    <name evidence="2" type="ORF">E8A74_14205</name>
</gene>